<evidence type="ECO:0000256" key="9">
    <source>
        <dbReference type="ARBA" id="ARBA00031501"/>
    </source>
</evidence>
<proteinExistence type="inferred from homology"/>
<dbReference type="InterPro" id="IPR012767">
    <property type="entry name" value="Trehalose_TreY"/>
</dbReference>
<dbReference type="NCBIfam" id="TIGR00217">
    <property type="entry name" value="malQ"/>
    <property type="match status" value="1"/>
</dbReference>
<dbReference type="SUPFAM" id="SSF51445">
    <property type="entry name" value="(Trans)glycosidases"/>
    <property type="match status" value="2"/>
</dbReference>
<dbReference type="Pfam" id="PF21226">
    <property type="entry name" value="MalQ_N"/>
    <property type="match status" value="1"/>
</dbReference>
<dbReference type="Pfam" id="PF02446">
    <property type="entry name" value="Glyco_hydro_77"/>
    <property type="match status" value="1"/>
</dbReference>
<dbReference type="Gene3D" id="3.20.20.80">
    <property type="entry name" value="Glycosidases"/>
    <property type="match status" value="5"/>
</dbReference>
<dbReference type="NCBIfam" id="NF011077">
    <property type="entry name" value="PRK14507.1"/>
    <property type="match status" value="1"/>
</dbReference>
<sequence length="1715" mass="191848">MTHPTPGNRDALTQLADRCGIAAGYHDIWGNPHSTSDRTRRALLTAMHFPADADPATLLQQLEDDEWRRALPPVLVSRIDSSPAVPLSVPMGDENFRMYWTLTTEAGNRSSGEFVPSRLDRLGERHLGNVPFIRVELVLPSLAEPGYHSLEIGKSDPESGSSGPLAVMSLIVAPATCFQPEAVTGTNRAWGLAVQLYGLRSRRNWGIGDFSDLHSLVDMTADAGAGVLGVNPLHALFPENPDRISPYSPSNRCYLNILYLDVVAVPEYAECEAARQLVGSETFQARLRRLRSASEVAYEETSAAKREVLELLYRHFFDNHLSKDDDRARAFKHYREQGGEALEQHARFEALQDHFYHENSAVWGWPAWPEDYRHPEAPAVSVFAEEYREAVTFFVWLQWLADEQLIAVGQHAARRRLGVGLYQDLALGVNPGGSEYWINQEVFAKDAYAGSPPDDFNLYGQDWGLPPFVPHRLRDAAYAPFIAVLRANMRQCGALRIDHVIGLARVFWVPAGQRPTEGSYVTCPLEDLLGIVALESQRNQCLVIGEDLGTVPEGFQPRLNAAGILSYRPFLFERTDEGSFKSPPDYPRQALVAVSTHDLPTLSGLWQGHDLDLRSELKLFPSEELRSKQLVDRSQDRARFLMALEGAGLLPDGASVHPVSMPVMTPAVMIAIHAYLARSPAQVLVVQPEDIFGQIEQANLPGSQDDQHPNWRRRLPLNLEDWSGDERFTALNEALRRERGDTLLRHGDAALPRRTAVIPRATYRFQFNRDFTFAQATELVPYLAELGISHCYASPYLRARPGSTHGYDIVDHSVLNPEIGTEQSYEEFVAALKAHGLGQILDVVPNHMGIMGADNAWWLDVLENGQASAWGAFFDVDWEPLNPELRGKVLLPLLGDHYGTILERGELRLDFDAVRGEFSIFYHQHRLPIDPATYPSIIGYQSERLADILGESHVQFVELQTLLTAFARLPARTDTTPAAMAERQRDKDVHKRNLAVMCESCPDIIRHIADNLAEFNGRTGDTVSFDQLHDLIQLQGYRLSYWRVASDEINYRRFFDVNDLAGVRVEEPTVFDATHRLVLELLAQGKVDGLRLDHPDGLYDPAQYFRRLQQAVGGGPLEPGAPLPMYLLIEKILADHERLPDDWPIHGATGYRFANLANALFVDSAAERRMTRIYESFSETSDEFETLAYEAKKLIMNTALAGELNVLATRLSRIAAASRDTCDFTLNGLRNALVEVVACFPVYRSYVAGGELSADDRKHIGWALAVAKKRSPAADTGIYEFFKSVLTTDITYGRSAAFREPVEAFAMKFQQLSSPVMAKGVEDTAFYRYHRLTSLNDVGGEPRRFGVSVAAFHAATRVRAGSWPHTMLATSTHDSKRSEDVRARINVLSEMPAAWKLMLKRWSRLNRARKHSVDGLSAPSRNDEYLLYQTLIGAWPLDFPDEAALTDFRERIQAYMIKALREAKEHSSWANVNVEYEAAMSDFVQALLAPGEKNLFMADFLLMVQPIARYGLLNSLGQSLIKLTSPGVPDIYQGCELWQFNLVDPDNRRPVDFPRRRELLAEVKGLVDAPPAQWRQNLQTLVDSMADGRIKLYTHWQTLTLRQRWPEVFRDGEYLPLTVGGQAAAHVCAFARRAGGRSLITLVPRLPVRLLGDPNALPLGLDVWGDTTLELPPELAALPWTNVLTGESHASAGQLEVGRLLDFFPVALLTAEAST</sequence>
<dbReference type="Pfam" id="PF00128">
    <property type="entry name" value="Alpha-amylase"/>
    <property type="match status" value="1"/>
</dbReference>
<evidence type="ECO:0000313" key="13">
    <source>
        <dbReference type="Proteomes" id="UP000199600"/>
    </source>
</evidence>
<comment type="catalytic activity">
    <reaction evidence="1 10">
        <text>Transfers a segment of a (1-&gt;4)-alpha-D-glucan to a new position in an acceptor, which may be glucose or a (1-&gt;4)-alpha-D-glucan.</text>
        <dbReference type="EC" id="2.4.1.25"/>
    </reaction>
</comment>
<dbReference type="SMART" id="SM00642">
    <property type="entry name" value="Aamy"/>
    <property type="match status" value="1"/>
</dbReference>
<feature type="domain" description="Glycosyl hydrolase family 13 catalytic" evidence="11">
    <location>
        <begin position="756"/>
        <end position="1274"/>
    </location>
</feature>
<dbReference type="InterPro" id="IPR006047">
    <property type="entry name" value="GH13_cat_dom"/>
</dbReference>
<dbReference type="RefSeq" id="WP_186411643.1">
    <property type="nucleotide sequence ID" value="NZ_FLQY01000257.1"/>
</dbReference>
<keyword evidence="6 10" id="KW-0808">Transferase</keyword>
<evidence type="ECO:0000313" key="12">
    <source>
        <dbReference type="EMBL" id="SBT09568.1"/>
    </source>
</evidence>
<protein>
    <recommendedName>
        <fullName evidence="4 10">4-alpha-glucanotransferase</fullName>
        <ecNumber evidence="3 10">2.4.1.25</ecNumber>
    </recommendedName>
    <alternativeName>
        <fullName evidence="8 10">Amylomaltase</fullName>
    </alternativeName>
    <alternativeName>
        <fullName evidence="9 10">Disproportionating enzyme</fullName>
    </alternativeName>
</protein>
<dbReference type="EC" id="2.4.1.25" evidence="3 10"/>
<dbReference type="PANTHER" id="PTHR32438:SF5">
    <property type="entry name" value="4-ALPHA-GLUCANOTRANSFERASE DPE1, CHLOROPLASTIC_AMYLOPLASTIC"/>
    <property type="match status" value="1"/>
</dbReference>
<dbReference type="EMBL" id="FLQY01000257">
    <property type="protein sequence ID" value="SBT09568.1"/>
    <property type="molecule type" value="Genomic_DNA"/>
</dbReference>
<dbReference type="PANTHER" id="PTHR32438">
    <property type="entry name" value="4-ALPHA-GLUCANOTRANSFERASE DPE1, CHLOROPLASTIC/AMYLOPLASTIC"/>
    <property type="match status" value="1"/>
</dbReference>
<gene>
    <name evidence="12" type="ORF">PROAA_330019</name>
</gene>
<dbReference type="GO" id="GO:0005975">
    <property type="term" value="P:carbohydrate metabolic process"/>
    <property type="evidence" value="ECO:0007669"/>
    <property type="project" value="InterPro"/>
</dbReference>
<evidence type="ECO:0000256" key="7">
    <source>
        <dbReference type="ARBA" id="ARBA00023277"/>
    </source>
</evidence>
<organism evidence="12 13">
    <name type="scientific">Candidatus Propionivibrio aalborgensis</name>
    <dbReference type="NCBI Taxonomy" id="1860101"/>
    <lineage>
        <taxon>Bacteria</taxon>
        <taxon>Pseudomonadati</taxon>
        <taxon>Pseudomonadota</taxon>
        <taxon>Betaproteobacteria</taxon>
        <taxon>Rhodocyclales</taxon>
        <taxon>Rhodocyclaceae</taxon>
        <taxon>Propionivibrio</taxon>
    </lineage>
</organism>
<dbReference type="Proteomes" id="UP000199600">
    <property type="component" value="Unassembled WGS sequence"/>
</dbReference>
<dbReference type="NCBIfam" id="TIGR02401">
    <property type="entry name" value="trehalose_TreY"/>
    <property type="match status" value="1"/>
</dbReference>
<reference evidence="12 13" key="1">
    <citation type="submission" date="2016-06" db="EMBL/GenBank/DDBJ databases">
        <authorList>
            <person name="Kjaerup R.B."/>
            <person name="Dalgaard T.S."/>
            <person name="Juul-Madsen H.R."/>
        </authorList>
    </citation>
    <scope>NUCLEOTIDE SEQUENCE [LARGE SCALE GENOMIC DNA]</scope>
    <source>
        <strain evidence="12">2</strain>
    </source>
</reference>
<keyword evidence="13" id="KW-1185">Reference proteome</keyword>
<accession>A0A1A8XZS3</accession>
<dbReference type="InterPro" id="IPR017853">
    <property type="entry name" value="GH"/>
</dbReference>
<keyword evidence="5 10" id="KW-0328">Glycosyltransferase</keyword>
<evidence type="ECO:0000256" key="3">
    <source>
        <dbReference type="ARBA" id="ARBA00012560"/>
    </source>
</evidence>
<evidence type="ECO:0000256" key="8">
    <source>
        <dbReference type="ARBA" id="ARBA00031423"/>
    </source>
</evidence>
<evidence type="ECO:0000256" key="5">
    <source>
        <dbReference type="ARBA" id="ARBA00022676"/>
    </source>
</evidence>
<comment type="similarity">
    <text evidence="2 10">Belongs to the disproportionating enzyme family.</text>
</comment>
<name>A0A1A8XZS3_9RHOO</name>
<evidence type="ECO:0000256" key="4">
    <source>
        <dbReference type="ARBA" id="ARBA00020295"/>
    </source>
</evidence>
<dbReference type="InterPro" id="IPR003385">
    <property type="entry name" value="Glyco_hydro_77"/>
</dbReference>
<evidence type="ECO:0000256" key="6">
    <source>
        <dbReference type="ARBA" id="ARBA00022679"/>
    </source>
</evidence>
<evidence type="ECO:0000256" key="10">
    <source>
        <dbReference type="RuleBase" id="RU361207"/>
    </source>
</evidence>
<dbReference type="GO" id="GO:0004134">
    <property type="term" value="F:4-alpha-glucanotransferase activity"/>
    <property type="evidence" value="ECO:0007669"/>
    <property type="project" value="UniProtKB-EC"/>
</dbReference>
<evidence type="ECO:0000259" key="11">
    <source>
        <dbReference type="SMART" id="SM00642"/>
    </source>
</evidence>
<keyword evidence="7 10" id="KW-0119">Carbohydrate metabolism</keyword>
<evidence type="ECO:0000256" key="2">
    <source>
        <dbReference type="ARBA" id="ARBA00005684"/>
    </source>
</evidence>
<evidence type="ECO:0000256" key="1">
    <source>
        <dbReference type="ARBA" id="ARBA00000439"/>
    </source>
</evidence>
<dbReference type="InterPro" id="IPR048458">
    <property type="entry name" value="MalQ_N"/>
</dbReference>
<dbReference type="CDD" id="cd11336">
    <property type="entry name" value="AmyAc_MTSase"/>
    <property type="match status" value="1"/>
</dbReference>